<evidence type="ECO:0000313" key="9">
    <source>
        <dbReference type="Proteomes" id="UP000076722"/>
    </source>
</evidence>
<dbReference type="GO" id="GO:0015171">
    <property type="term" value="F:amino acid transmembrane transporter activity"/>
    <property type="evidence" value="ECO:0007669"/>
    <property type="project" value="TreeGrafter"/>
</dbReference>
<feature type="transmembrane region" description="Helical" evidence="6">
    <location>
        <begin position="145"/>
        <end position="162"/>
    </location>
</feature>
<dbReference type="OrthoDB" id="3900342at2759"/>
<keyword evidence="9" id="KW-1185">Reference proteome</keyword>
<name>A0A164TAZ0_9AGAM</name>
<keyword evidence="2 6" id="KW-0812">Transmembrane</keyword>
<evidence type="ECO:0000256" key="3">
    <source>
        <dbReference type="ARBA" id="ARBA00022989"/>
    </source>
</evidence>
<evidence type="ECO:0000256" key="5">
    <source>
        <dbReference type="SAM" id="MobiDB-lite"/>
    </source>
</evidence>
<gene>
    <name evidence="8" type="ORF">SISNIDRAFT_455984</name>
</gene>
<accession>A0A164TAZ0</accession>
<feature type="transmembrane region" description="Helical" evidence="6">
    <location>
        <begin position="115"/>
        <end position="138"/>
    </location>
</feature>
<evidence type="ECO:0000256" key="1">
    <source>
        <dbReference type="ARBA" id="ARBA00004141"/>
    </source>
</evidence>
<dbReference type="Gene3D" id="1.20.1740.10">
    <property type="entry name" value="Amino acid/polyamine transporter I"/>
    <property type="match status" value="1"/>
</dbReference>
<protein>
    <recommendedName>
        <fullName evidence="7">Amino acid permease/ SLC12A domain-containing protein</fullName>
    </recommendedName>
</protein>
<keyword evidence="3 6" id="KW-1133">Transmembrane helix</keyword>
<sequence length="642" mass="71080">MASEVTFKDSPTPGDASPQVIPVENTSTASIGARSPRRWVEGLRQRHKQKEQQRPGPVQRVHRYQTLWGRIGERLPPQISRRHISVISVGGVIGTGVFVGVSTSLRHAGPVGSTIAYTVTGTIVWSVVISIGEVVAWLPNVGGPVGLASLYVDPALGFALGWNAWYNWAIILPTELSAAALILGGLFPTKGTRGIYAIISIFLSLSACINFLGARVFGEVEFVLSLLKIVTMFGLVILGLAIDGGAGALGHIGFKNWTTPGPFVYYRNIHSGFGAFLGVWTVMMQSCFSYFGTEVAAIAAGEVVNPHRNIPKAVKRVWLRIFLFYVASVFVAGLLVRSDDCRLGPSQPNMTCYPGPSSNENNNSTASSSPFIIAIRDAQLGKGVEDLVTIAFALSAWSAATSDIYMSSRFLFFLAECGQAPPILRRIMRVRRLKLTVPYVCVMVSCLVGLLAYMSASEGLTGSTMYSQAAEVFKWFSSMTSATALLSWIGMMFTYLRWYYGSRYQERLDPKFKETHPEVYENRQIWQPWPAWYALISCTMIMMCNGWFVFTQKSEPWRISQGVNEPPVQPNADPDIGPFVPTFISSYLPIPFFLLCIFGYKLVYRSRMVPFSEMAWNRGEVPPIIVSHHGDSWWWRALDALF</sequence>
<evidence type="ECO:0000256" key="2">
    <source>
        <dbReference type="ARBA" id="ARBA00022692"/>
    </source>
</evidence>
<feature type="transmembrane region" description="Helical" evidence="6">
    <location>
        <begin position="194"/>
        <end position="217"/>
    </location>
</feature>
<feature type="transmembrane region" description="Helical" evidence="6">
    <location>
        <begin position="475"/>
        <end position="498"/>
    </location>
</feature>
<dbReference type="PANTHER" id="PTHR43341:SF20">
    <property type="entry name" value="AAT FAMILY AMINO ACID TRANSPORTER"/>
    <property type="match status" value="1"/>
</dbReference>
<proteinExistence type="predicted"/>
<keyword evidence="4 6" id="KW-0472">Membrane</keyword>
<feature type="domain" description="Amino acid permease/ SLC12A" evidence="7">
    <location>
        <begin position="83"/>
        <end position="606"/>
    </location>
</feature>
<feature type="transmembrane region" description="Helical" evidence="6">
    <location>
        <begin position="84"/>
        <end position="103"/>
    </location>
</feature>
<feature type="transmembrane region" description="Helical" evidence="6">
    <location>
        <begin position="531"/>
        <end position="550"/>
    </location>
</feature>
<reference evidence="8 9" key="1">
    <citation type="journal article" date="2016" name="Mol. Biol. Evol.">
        <title>Comparative Genomics of Early-Diverging Mushroom-Forming Fungi Provides Insights into the Origins of Lignocellulose Decay Capabilities.</title>
        <authorList>
            <person name="Nagy L.G."/>
            <person name="Riley R."/>
            <person name="Tritt A."/>
            <person name="Adam C."/>
            <person name="Daum C."/>
            <person name="Floudas D."/>
            <person name="Sun H."/>
            <person name="Yadav J.S."/>
            <person name="Pangilinan J."/>
            <person name="Larsson K.H."/>
            <person name="Matsuura K."/>
            <person name="Barry K."/>
            <person name="Labutti K."/>
            <person name="Kuo R."/>
            <person name="Ohm R.A."/>
            <person name="Bhattacharya S.S."/>
            <person name="Shirouzu T."/>
            <person name="Yoshinaga Y."/>
            <person name="Martin F.M."/>
            <person name="Grigoriev I.V."/>
            <person name="Hibbett D.S."/>
        </authorList>
    </citation>
    <scope>NUCLEOTIDE SEQUENCE [LARGE SCALE GENOMIC DNA]</scope>
    <source>
        <strain evidence="8 9">HHB9708</strain>
    </source>
</reference>
<feature type="transmembrane region" description="Helical" evidence="6">
    <location>
        <begin position="168"/>
        <end position="187"/>
    </location>
</feature>
<dbReference type="PANTHER" id="PTHR43341">
    <property type="entry name" value="AMINO ACID PERMEASE"/>
    <property type="match status" value="1"/>
</dbReference>
<evidence type="ECO:0000259" key="7">
    <source>
        <dbReference type="Pfam" id="PF00324"/>
    </source>
</evidence>
<feature type="transmembrane region" description="Helical" evidence="6">
    <location>
        <begin position="584"/>
        <end position="604"/>
    </location>
</feature>
<feature type="transmembrane region" description="Helical" evidence="6">
    <location>
        <begin position="435"/>
        <end position="455"/>
    </location>
</feature>
<dbReference type="Pfam" id="PF00324">
    <property type="entry name" value="AA_permease"/>
    <property type="match status" value="1"/>
</dbReference>
<dbReference type="EMBL" id="KV419411">
    <property type="protein sequence ID" value="KZS92227.1"/>
    <property type="molecule type" value="Genomic_DNA"/>
</dbReference>
<dbReference type="InterPro" id="IPR004841">
    <property type="entry name" value="AA-permease/SLC12A_dom"/>
</dbReference>
<dbReference type="GO" id="GO:0016020">
    <property type="term" value="C:membrane"/>
    <property type="evidence" value="ECO:0007669"/>
    <property type="project" value="UniProtKB-SubCell"/>
</dbReference>
<evidence type="ECO:0000256" key="6">
    <source>
        <dbReference type="SAM" id="Phobius"/>
    </source>
</evidence>
<feature type="transmembrane region" description="Helical" evidence="6">
    <location>
        <begin position="229"/>
        <end position="252"/>
    </location>
</feature>
<feature type="transmembrane region" description="Helical" evidence="6">
    <location>
        <begin position="317"/>
        <end position="336"/>
    </location>
</feature>
<organism evidence="8 9">
    <name type="scientific">Sistotremastrum niveocremeum HHB9708</name>
    <dbReference type="NCBI Taxonomy" id="1314777"/>
    <lineage>
        <taxon>Eukaryota</taxon>
        <taxon>Fungi</taxon>
        <taxon>Dikarya</taxon>
        <taxon>Basidiomycota</taxon>
        <taxon>Agaricomycotina</taxon>
        <taxon>Agaricomycetes</taxon>
        <taxon>Sistotremastrales</taxon>
        <taxon>Sistotremastraceae</taxon>
        <taxon>Sertulicium</taxon>
        <taxon>Sertulicium niveocremeum</taxon>
    </lineage>
</organism>
<evidence type="ECO:0000313" key="8">
    <source>
        <dbReference type="EMBL" id="KZS92227.1"/>
    </source>
</evidence>
<dbReference type="Proteomes" id="UP000076722">
    <property type="component" value="Unassembled WGS sequence"/>
</dbReference>
<dbReference type="InterPro" id="IPR050524">
    <property type="entry name" value="APC_YAT"/>
</dbReference>
<dbReference type="STRING" id="1314777.A0A164TAZ0"/>
<evidence type="ECO:0000256" key="4">
    <source>
        <dbReference type="ARBA" id="ARBA00023136"/>
    </source>
</evidence>
<dbReference type="AlphaFoldDB" id="A0A164TAZ0"/>
<comment type="subcellular location">
    <subcellularLocation>
        <location evidence="1">Membrane</location>
        <topology evidence="1">Multi-pass membrane protein</topology>
    </subcellularLocation>
</comment>
<feature type="region of interest" description="Disordered" evidence="5">
    <location>
        <begin position="1"/>
        <end position="58"/>
    </location>
</feature>